<keyword evidence="2" id="KW-1133">Transmembrane helix</keyword>
<sequence>MKKNKISFIILCIIVLLTSNVYGISYKLPEPSYSFYVYDETNIIDSNLENYIIETNKMLYKKTGAQVVVAAVDSLENMDINSYATKLFEKWKIGSREYDNGLLVLIVPNDREIWIEVGYGLEGALPDSKIGRIINDSIIPYFADGEFSQGILAGFNEILNNIEKEYDVNLNRDKIDEDLYDFGDTRGQFSVFNSFGKIMLVVGIIIFLFIDFRFFNGWITYSLLRGSGGSGYRGNSSRGSGRSSGGGGRSGGGGAGGKW</sequence>
<feature type="region of interest" description="Disordered" evidence="1">
    <location>
        <begin position="228"/>
        <end position="259"/>
    </location>
</feature>
<evidence type="ECO:0000256" key="2">
    <source>
        <dbReference type="SAM" id="Phobius"/>
    </source>
</evidence>
<evidence type="ECO:0000313" key="5">
    <source>
        <dbReference type="Proteomes" id="UP000749471"/>
    </source>
</evidence>
<dbReference type="RefSeq" id="WP_216522020.1">
    <property type="nucleotide sequence ID" value="NZ_JAHLPM010000024.1"/>
</dbReference>
<dbReference type="EMBL" id="JAHLPM010000024">
    <property type="protein sequence ID" value="MBU5440066.1"/>
    <property type="molecule type" value="Genomic_DNA"/>
</dbReference>
<reference evidence="4 5" key="1">
    <citation type="submission" date="2021-06" db="EMBL/GenBank/DDBJ databases">
        <authorList>
            <person name="Sun Q."/>
            <person name="Li D."/>
        </authorList>
    </citation>
    <scope>NUCLEOTIDE SEQUENCE [LARGE SCALE GENOMIC DNA]</scope>
    <source>
        <strain evidence="4 5">MSJ-40</strain>
    </source>
</reference>
<dbReference type="InterPro" id="IPR007621">
    <property type="entry name" value="TPM_dom"/>
</dbReference>
<comment type="caution">
    <text evidence="4">The sequence shown here is derived from an EMBL/GenBank/DDBJ whole genome shotgun (WGS) entry which is preliminary data.</text>
</comment>
<protein>
    <submittedName>
        <fullName evidence="4">TPM domain-containing protein</fullName>
    </submittedName>
</protein>
<accession>A0ABS6EB29</accession>
<evidence type="ECO:0000256" key="1">
    <source>
        <dbReference type="SAM" id="MobiDB-lite"/>
    </source>
</evidence>
<dbReference type="Pfam" id="PF04536">
    <property type="entry name" value="TPM_phosphatase"/>
    <property type="match status" value="1"/>
</dbReference>
<feature type="transmembrane region" description="Helical" evidence="2">
    <location>
        <begin position="195"/>
        <end position="215"/>
    </location>
</feature>
<proteinExistence type="predicted"/>
<evidence type="ECO:0000259" key="3">
    <source>
        <dbReference type="Pfam" id="PF04536"/>
    </source>
</evidence>
<evidence type="ECO:0000313" key="4">
    <source>
        <dbReference type="EMBL" id="MBU5440066.1"/>
    </source>
</evidence>
<feature type="compositionally biased region" description="Gly residues" evidence="1">
    <location>
        <begin position="242"/>
        <end position="259"/>
    </location>
</feature>
<dbReference type="PANTHER" id="PTHR30373:SF2">
    <property type="entry name" value="UPF0603 PROTEIN YGCG"/>
    <property type="match status" value="1"/>
</dbReference>
<gene>
    <name evidence="4" type="ORF">KQI42_18835</name>
</gene>
<dbReference type="PANTHER" id="PTHR30373">
    <property type="entry name" value="UPF0603 PROTEIN YGCG"/>
    <property type="match status" value="1"/>
</dbReference>
<keyword evidence="2" id="KW-0472">Membrane</keyword>
<keyword evidence="5" id="KW-1185">Reference proteome</keyword>
<dbReference type="Proteomes" id="UP000749471">
    <property type="component" value="Unassembled WGS sequence"/>
</dbReference>
<keyword evidence="2" id="KW-0812">Transmembrane</keyword>
<feature type="domain" description="TPM" evidence="3">
    <location>
        <begin position="37"/>
        <end position="158"/>
    </location>
</feature>
<name>A0ABS6EB29_9FIRM</name>
<organism evidence="4 5">
    <name type="scientific">Tissierella simiarum</name>
    <dbReference type="NCBI Taxonomy" id="2841534"/>
    <lineage>
        <taxon>Bacteria</taxon>
        <taxon>Bacillati</taxon>
        <taxon>Bacillota</taxon>
        <taxon>Tissierellia</taxon>
        <taxon>Tissierellales</taxon>
        <taxon>Tissierellaceae</taxon>
        <taxon>Tissierella</taxon>
    </lineage>
</organism>